<evidence type="ECO:0000256" key="7">
    <source>
        <dbReference type="ARBA" id="ARBA00022692"/>
    </source>
</evidence>
<dbReference type="Pfam" id="PF00057">
    <property type="entry name" value="Ldl_recept_a"/>
    <property type="match status" value="29"/>
</dbReference>
<feature type="disulfide bond" evidence="20">
    <location>
        <begin position="3516"/>
        <end position="3528"/>
    </location>
</feature>
<dbReference type="FunFam" id="2.120.10.30:FF:000012">
    <property type="entry name" value="Low density lipoprotein receptor-related protein 1"/>
    <property type="match status" value="1"/>
</dbReference>
<dbReference type="PROSITE" id="PS01186">
    <property type="entry name" value="EGF_2"/>
    <property type="match status" value="2"/>
</dbReference>
<name>A0A8C2BL38_CYPCA</name>
<feature type="disulfide bond" evidence="20">
    <location>
        <begin position="3201"/>
        <end position="3213"/>
    </location>
</feature>
<dbReference type="Pfam" id="PF14670">
    <property type="entry name" value="FXa_inhibition"/>
    <property type="match status" value="2"/>
</dbReference>
<keyword evidence="6" id="KW-0254">Endocytosis</keyword>
<keyword evidence="4 19" id="KW-0245">EGF-like domain</keyword>
<evidence type="ECO:0000256" key="8">
    <source>
        <dbReference type="ARBA" id="ARBA00022723"/>
    </source>
</evidence>
<evidence type="ECO:0000256" key="10">
    <source>
        <dbReference type="ARBA" id="ARBA00022737"/>
    </source>
</evidence>
<feature type="disulfide bond" evidence="19">
    <location>
        <begin position="2884"/>
        <end position="2894"/>
    </location>
</feature>
<evidence type="ECO:0000256" key="21">
    <source>
        <dbReference type="PROSITE-ProRule" id="PRU00461"/>
    </source>
</evidence>
<dbReference type="InterPro" id="IPR009030">
    <property type="entry name" value="Growth_fac_rcpt_cys_sf"/>
</dbReference>
<dbReference type="FunFam" id="2.120.10.30:FF:000015">
    <property type="entry name" value="Low-density lipoprotein receptor-related protein 1"/>
    <property type="match status" value="1"/>
</dbReference>
<feature type="disulfide bond" evidence="20">
    <location>
        <begin position="2662"/>
        <end position="2674"/>
    </location>
</feature>
<feature type="repeat" description="LDL-receptor class B" evidence="21">
    <location>
        <begin position="1278"/>
        <end position="1325"/>
    </location>
</feature>
<feature type="disulfide bond" evidence="20">
    <location>
        <begin position="3481"/>
        <end position="3499"/>
    </location>
</feature>
<protein>
    <submittedName>
        <fullName evidence="24">Low density lipoprotein receptor-related protein 1Aa</fullName>
    </submittedName>
</protein>
<feature type="repeat" description="LDL-receptor class B" evidence="21">
    <location>
        <begin position="2310"/>
        <end position="2354"/>
    </location>
</feature>
<feature type="disulfide bond" evidence="19">
    <location>
        <begin position="4092"/>
        <end position="4102"/>
    </location>
</feature>
<feature type="disulfide bond" evidence="20">
    <location>
        <begin position="2539"/>
        <end position="2557"/>
    </location>
</feature>
<feature type="disulfide bond" evidence="20">
    <location>
        <begin position="3275"/>
        <end position="3287"/>
    </location>
</feature>
<keyword evidence="3" id="KW-1003">Cell membrane</keyword>
<keyword evidence="12" id="KW-1133">Transmembrane helix</keyword>
<feature type="repeat" description="LDL-receptor class B" evidence="21">
    <location>
        <begin position="1901"/>
        <end position="1943"/>
    </location>
</feature>
<feature type="disulfide bond" evidence="19">
    <location>
        <begin position="4128"/>
        <end position="4138"/>
    </location>
</feature>
<dbReference type="Gene3D" id="2.120.10.30">
    <property type="entry name" value="TolB, C-terminal domain"/>
    <property type="match status" value="8"/>
</dbReference>
<dbReference type="Pfam" id="PF12662">
    <property type="entry name" value="cEGF"/>
    <property type="match status" value="1"/>
</dbReference>
<dbReference type="Pfam" id="PF00058">
    <property type="entry name" value="Ldl_recept_b"/>
    <property type="match status" value="13"/>
</dbReference>
<keyword evidence="10" id="KW-0677">Repeat</keyword>
<dbReference type="FunFam" id="4.10.400.10:FF:000015">
    <property type="entry name" value="Low-density lipoprotein receptor-related protein 1"/>
    <property type="match status" value="2"/>
</dbReference>
<feature type="repeat" description="LDL-receptor class B" evidence="21">
    <location>
        <begin position="634"/>
        <end position="684"/>
    </location>
</feature>
<evidence type="ECO:0000256" key="17">
    <source>
        <dbReference type="ARBA" id="ARBA00023180"/>
    </source>
</evidence>
<dbReference type="FunFam" id="2.120.10.30:FF:000241">
    <property type="entry name" value="Low-density lipoprotein receptor-related protein 6"/>
    <property type="match status" value="1"/>
</dbReference>
<accession>A0A8C2BL38</accession>
<evidence type="ECO:0000256" key="15">
    <source>
        <dbReference type="ARBA" id="ARBA00023170"/>
    </source>
</evidence>
<evidence type="ECO:0000256" key="9">
    <source>
        <dbReference type="ARBA" id="ARBA00022729"/>
    </source>
</evidence>
<dbReference type="InterPro" id="IPR002172">
    <property type="entry name" value="LDrepeatLR_classA_rpt"/>
</dbReference>
<dbReference type="InterPro" id="IPR000033">
    <property type="entry name" value="LDLR_classB_rpt"/>
</dbReference>
<keyword evidence="7" id="KW-0812">Transmembrane</keyword>
<dbReference type="GO" id="GO:0016324">
    <property type="term" value="C:apical plasma membrane"/>
    <property type="evidence" value="ECO:0007669"/>
    <property type="project" value="TreeGrafter"/>
</dbReference>
<evidence type="ECO:0000256" key="14">
    <source>
        <dbReference type="ARBA" id="ARBA00023157"/>
    </source>
</evidence>
<feature type="disulfide bond" evidence="20">
    <location>
        <begin position="3608"/>
        <end position="3626"/>
    </location>
</feature>
<dbReference type="SMART" id="SM00135">
    <property type="entry name" value="LY"/>
    <property type="match status" value="35"/>
</dbReference>
<feature type="repeat" description="LDL-receptor class B" evidence="21">
    <location>
        <begin position="1684"/>
        <end position="1723"/>
    </location>
</feature>
<keyword evidence="13" id="KW-0472">Membrane</keyword>
<dbReference type="InterPro" id="IPR018097">
    <property type="entry name" value="EGF_Ca-bd_CS"/>
</dbReference>
<dbReference type="GO" id="GO:0005509">
    <property type="term" value="F:calcium ion binding"/>
    <property type="evidence" value="ECO:0007669"/>
    <property type="project" value="InterPro"/>
</dbReference>
<feature type="domain" description="EGF-like" evidence="23">
    <location>
        <begin position="3642"/>
        <end position="3680"/>
    </location>
</feature>
<evidence type="ECO:0000256" key="3">
    <source>
        <dbReference type="ARBA" id="ARBA00022475"/>
    </source>
</evidence>
<keyword evidence="16" id="KW-0168">Coated pit</keyword>
<dbReference type="SMART" id="SM00179">
    <property type="entry name" value="EGF_CA"/>
    <property type="match status" value="4"/>
</dbReference>
<dbReference type="FunFam" id="4.10.400.10:FF:000010">
    <property type="entry name" value="Low-density lipoprotein receptor-related protein 1"/>
    <property type="match status" value="1"/>
</dbReference>
<feature type="disulfide bond" evidence="20">
    <location>
        <begin position="3416"/>
        <end position="3431"/>
    </location>
</feature>
<dbReference type="Pfam" id="PF07645">
    <property type="entry name" value="EGF_CA"/>
    <property type="match status" value="2"/>
</dbReference>
<evidence type="ECO:0000256" key="4">
    <source>
        <dbReference type="ARBA" id="ARBA00022536"/>
    </source>
</evidence>
<feature type="repeat" description="LDL-receptor class B" evidence="21">
    <location>
        <begin position="1987"/>
        <end position="2030"/>
    </location>
</feature>
<dbReference type="FunFam" id="2.10.25.10:FF:000129">
    <property type="entry name" value="Low-density lipoprotein receptor-related protein 1"/>
    <property type="match status" value="1"/>
</dbReference>
<dbReference type="FunFam" id="2.120.10.30:FF:000009">
    <property type="entry name" value="Putative low-density lipoprotein receptor-related protein 1B"/>
    <property type="match status" value="1"/>
</dbReference>
<feature type="disulfide bond" evidence="20">
    <location>
        <begin position="3404"/>
        <end position="3422"/>
    </location>
</feature>
<feature type="repeat" description="LDL-receptor class B" evidence="21">
    <location>
        <begin position="549"/>
        <end position="591"/>
    </location>
</feature>
<feature type="disulfide bond" evidence="20">
    <location>
        <begin position="3436"/>
        <end position="3448"/>
    </location>
</feature>
<sequence>VTPKTCSPKQFVCRDQVTCISKGWRCDGEKDCPDGSDEAPDICPHNRVSQCPPNEHQCLGSDLCVHMSKLCNGVPDCTDGEDEGPHCRELALNCTLTGCQDNCAVTRTGPMCYCKSGYEISQDGKTCKDFDECTVYGTCSQTCTNTDGSYTCSCVEGYLVQPDNRFCKAKNVPVDRLPVLLIANSQNIQITSLSGSSSPSLYISTKQTTAMDFLYAQETVCWINVGDSPAGTRLKCAKITGLKSFTDERTINISLSLHHVEQMAIDWLTGNFYFVDDVDDRIFVCDKDGTTCVTLLDQELYNPKGIALDPAMGKVFFTDYGQIPKVERCDMDGQNRTKLVDSKIVFPHGITLDLVNRLVYWADAYLDYIEVVDYEGKNRHTIIQGLLIEHLYGLTVFENYLYATNSDNANMQPKTSVIRVNRFNSSDYQVVTRVDKGGALHVYHQRRQPPVRSHACEPDQFGKAGGCSDICLLGNSHKSRTCRCRSGFSLGNDGKSCKKPEHELFLVYGKGRPGVIRGMDINPKIQDEYMIPIENLMNPRALDFHAQSNFIYFADATSYLIGRQKIDGTERDIILKEGIHTVEGIAVDWMANNLYWTDDGPKKTISVARLEKASQTRKTYYKTMHFENISSSFSWMYWTDWEEDPKESKRGKIEKAWMDGTNRNVLLTSKTVLWPNGLSLDIPQGILYWVDAYYDRIEMVYLNNTARKTVYEGQELNHAFGLCHYKHFLFWNEYRSGSIYKLDQNTKTVTLLRNERPPIFEIRMYDAQQQLGSNVCRANNGGCSSLCLATPTGRSCACAEDQLLDPADNTSCKANPSYIPPSQCQPGEFACKNNRCIQDRWKCDGDNDCLDNSDETAELCHQHTCPADHFKCQNNRCIPMRWLCDGDNDCGNDEDESNTTCSARTCPPNQYSCASGRCIPISWTCDLDDDCGDRSDEPASCAYPTCFPLTQFTCNNGRCININWRCDNDNDCGDNSDEAGCSHSCSSAQFKCNSGRCIPDYWTCDGDNDCGDYSDETHANCTNQATRPPGGCHTDEFQCRVDGLCIPLRWRCDGDTDCMDLSDEKNCEGVTHMCDPAVKFGCRDSARCISKAWVCDGDSDCEDNSDEDNCEALVCKLSHHVCANDTSICLSAEKLCDGKDDCPDGSDEKLCDLCSLDNGGCSHNCTVAPGEGILCSCPLGMELGTNNKTCQIQGFCAKHLKCSQRCEQDKFNVKCSCYDGWALEPDMESCRSTDPFKPFIIFSNRHEIRRIDLHKGDFSVLVPGLRNTIALDFHLNESSLYWTDVVEDKIYRGKLSENGAALTSFDVVIQYGLATPEGLAVDWIAGNIYWVESNLDQIEVAKLDGTMRTTLLAGDVEHPRAIALDPREGILFWTDWDASMPRIEAASMSGHGRRTIHKETGSGGWPNGLTVDYLERRILWIDARSDAIYSAKYDGSGLIEVLRGHEYLSHPFAVTMFGGEVYWTDWRTNTLAKANKWTGNNVTVVQRTNTQPFDLQVYHPSRQPQAPNPCAANGGLGPCSHLCLINYNQTFSCACPHLMRLSEDNHTCYESRQFLLYARQIEIRGVDIYNPYYNYIISFTVPDIDNVTVVDYDALEQRIYWSDVRTQTIKRAFINGTGIETVVSADIPNAHGLAVDWVSRNLFWTSYDGNKKQINVARLDGSFKNAVIQGLDKPHCLVLHPILGKLYWTDGNNISMANTDGTNHTVIFTNQKGPVGLSIDYDTEHLYWISSGNSTINRCKLDGSGLEVLDAVKGKLNKASALAIMGDKLWWADQGTDEIGTCDKSDGGDWKVLRNSTSPMMHMKIYNETVQTGSNMCSNNNGDCSQLCLPTSPSTRSCMCTAGYSLRSGQQSCEGVGSFLLYSVHEGIRGIPLDPADKSDALVPVSGTSLAVGIDFHADNDTIYWVDMGLSTISRAKRDQTWREDIITNGIGRVEGIAVDWIAGNIYWTDQGFDVIEVARLNGSFRYVVISQGLDKPRAITVHPEKGYLFWTEWGQYPRIERSRLDGSNRAVLVNVSISWPNGISIDYQEGLLYWCDARTDKIERINLETGENREVVLSSNNMDMFSVSVFESYIYWSDRTHANGSIKRGSKDNATESVSLRTGIGVQLKDIKVFNRARQQGTNICKNNNGGCQQLCLYRGNGQRTCACAHGMLAEDSQSCRDYDGYLLYSERTILKSVHLSDENNLNAPIKPFEDPDHMKNVIALTFDYRGGGGKGANRIFYSDIHFGNIQQINDDGSDRKTVVENVGSVEGLAYHRAWDTLYWTSYTTSTITRHSVDQSRWGAFDRDTVVTMSGDDHPRAFVLDECQNLMFWTNWNEQSPSIMRAQLSGANVLVIIGSDVRTPNGLAIDHRAEKLYFSDATLDKIERCEYDGSHRYVVLKNEPVHPFGLAVYGDHIFWTDWVRRAVLRADKYVGGDMKVLRADIPQQPMGIVAVANDTNSCEFSPCRVNNGGCQDLCLLTSDGRVNCSCRGERKLLEDNTCIAQNTSCSSMDDFECGNGDCIKYTLTCDGMAHCKDKSDEKQSYCSNRVCKKGYKRCVNGRCVSHSSWCNGRDDCGDNSDELFCNATLCTANQFQCRDGSCVSNSSRCNQVLDCEDASDEMNCPVSDCSNYFHLGVKGFTFQRCEFTTLCYAPSWVCDGANDCGDYSDERNCPDKKKRKCPSNFFACPNGRCIPMSWTCDKEKDCESGDDEAHCDKFCSATQFECGNHRCISSSWVCDGTDDCGDGTDEDSRCKNKTCSADAFHCPDSHKCVPQRWVCDGDRDCPDGADESLKAGCVFNNTCKAGQFMCQNRQCIPKHFVCDHDNDCGDGSDESLECEYPACKASEFRCDNGRCLIQKSWECDGEYHNPILTVLMCFSLQCRCHPGFRLKDDGKTCVDVDECSTTYPCTQHCINTHGSFRCVCVDGFQLSPSDPTVCKSTSDEEPFLIFANRYYLRKLNLDGSNYTLLKQGLNNAVALDFDYRQQMIYWTDVTTQGSMIRRMHINGSDVQVLHRTSLSNPDGLAVDWVGDNLYWCDKGRDTIEVSKLNGAYRTVLVNTGLREPRAIAVDVRNGYLYWSDWGDNPHIGRIGMDGSNRSVIIQDKITWPNGLTLDFINDRIYWADAREDYIEFASLDGSNRHTGEDKISNINYSVKGPQVIRAFIYLFIWSGHSFTHTTHSSIPTHLLGNLCLLSPGGGYKCACPTNFYLAADGKQCMSNCTASQFVCKNDKCIPFWWKCDTEDDCGDRSDEPADCPEFKCRPGQFQCGTGICTNPAYICDGDNDCQDNSDEANCGIQFKCTNPSRCIPGIFRCNGQDNCGEGEDEKDCPEVTCAPNQFQCTITKRCIPRVWVCDRDNDCVDGSDEPANCTQMTCGVDEFRCKDSGRCIPARWKCDGEDDCGDSSDEPKEECDERTCEPYQFRCKNNRCVPGRWQCDYDNDCGDNSDEDKCVPRQCSESEFACTSGRCIAGRWKCDGDHDCADGSDEHGCDVKCDNDQFQCKNGHCIPFRWRCDADADCMDGSDEENCDIGVGRFCPLDEFQCNNTLCKPLGWMCDGEDDCGDNSDENPDVCKRFQCPPTRQFQCHNDRVCLPVSKQCDGVDNCGDNSDELNCQTPAPAVCGKGEFTCSTGKCISINLRCNFFNDCEDYGSDEINCNKKDSGLNECHNNHSMCGDEGHCVVNRTDSFCSCKPGFQKTHPQTCTDVNECKQFGICSHICNNTKGSHKCSCSKNFVKVNNTCKADSSDKQALYVADDNEIRSLYPGMQNWIYEQAFQGDANVRIDAMDLHIKSKRIFWTNWHTGRISSFEQPSTGPASPNSNRNRRQTNSRVTDLEIPGLKMPRGIAVDWVANNIYWTDSGRDVIEVAQMNGRNRKTLISGMIDEPYAIVVDPPRGTMYWADWGNHPKIETAAMDGTMRETLVHENIQWPTGLAVDYFNERLYWADAKLSVIGSVRLNGTDPVIAVSSVKNNLHQPFSIDIFEDFIYGVTYHNNFIFRVNKFGKSSVEHLTTGINHATDLVLYHPYKQPEMANPCDRKKCEWLCLLSPSGPVCMCPNGRILDNGTCMEVPTPTLSPVCEYTDKTKITCLIIFSGAPTCRCLAGFTGPNCNQRTCENYCKNGGNCTVNRGNQPTCSCPTDFLGDQCQYRSCDGFCDHGGTCMQSSNGSRQCRCPPRFIGNNCEVDKCHYCRDGKCIPTNINQPHGDVTCSCTSGRIQPSCYTCEEYCANGQCSLSATNFPQCKCALGWEGHRCDSPATNENAESSGRKSIFRFYNMVLLNIYIFDDGAVLWYRKRMRGAKGFQHQRMTNGAMNVEIGNPAYKIYEGEQDDDVGELLDADFTLDPDKPTNFTNPVYATLYMGAHNSRNSLASTDEKKELLSRGDEEPLVEPLA</sequence>
<feature type="repeat" description="LDL-receptor class B" evidence="21">
    <location>
        <begin position="1944"/>
        <end position="1986"/>
    </location>
</feature>
<dbReference type="FunFam" id="4.10.400.10:FF:000001">
    <property type="entry name" value="Low-density lipoprotein receptor-related protein 1"/>
    <property type="match status" value="1"/>
</dbReference>
<feature type="disulfide bond" evidence="20">
    <location>
        <begin position="906"/>
        <end position="918"/>
    </location>
</feature>
<organism evidence="24 25">
    <name type="scientific">Cyprinus carpio</name>
    <name type="common">Common carp</name>
    <dbReference type="NCBI Taxonomy" id="7962"/>
    <lineage>
        <taxon>Eukaryota</taxon>
        <taxon>Metazoa</taxon>
        <taxon>Chordata</taxon>
        <taxon>Craniata</taxon>
        <taxon>Vertebrata</taxon>
        <taxon>Euteleostomi</taxon>
        <taxon>Actinopterygii</taxon>
        <taxon>Neopterygii</taxon>
        <taxon>Teleostei</taxon>
        <taxon>Ostariophysi</taxon>
        <taxon>Cypriniformes</taxon>
        <taxon>Cyprinidae</taxon>
        <taxon>Cyprininae</taxon>
        <taxon>Cyprinus</taxon>
    </lineage>
</organism>
<feature type="disulfide bond" evidence="20">
    <location>
        <begin position="2578"/>
        <end position="2596"/>
    </location>
</feature>
<dbReference type="GO" id="GO:0043226">
    <property type="term" value="C:organelle"/>
    <property type="evidence" value="ECO:0007669"/>
    <property type="project" value="UniProtKB-ARBA"/>
</dbReference>
<feature type="disulfide bond" evidence="20">
    <location>
        <begin position="2590"/>
        <end position="2605"/>
    </location>
</feature>
<keyword evidence="5" id="KW-0597">Phosphoprotein</keyword>
<dbReference type="PANTHER" id="PTHR22722:SF5">
    <property type="entry name" value="LOW-DENSITY LIPOPROTEIN RECEPTOR-RELATED PROTEIN 1B"/>
    <property type="match status" value="1"/>
</dbReference>
<reference evidence="24" key="1">
    <citation type="submission" date="2025-08" db="UniProtKB">
        <authorList>
            <consortium name="Ensembl"/>
        </authorList>
    </citation>
    <scope>IDENTIFICATION</scope>
</reference>
<dbReference type="SUPFAM" id="SSF63825">
    <property type="entry name" value="YWTD domain"/>
    <property type="match status" value="8"/>
</dbReference>
<dbReference type="FunFam" id="2.10.25.10:FF:000505">
    <property type="entry name" value="Low-density lipoprotein receptor-related protein 1"/>
    <property type="match status" value="1"/>
</dbReference>
<evidence type="ECO:0000256" key="13">
    <source>
        <dbReference type="ARBA" id="ARBA00023136"/>
    </source>
</evidence>
<feature type="repeat" description="LDL-receptor class B" evidence="21">
    <location>
        <begin position="1597"/>
        <end position="1639"/>
    </location>
</feature>
<dbReference type="GO" id="GO:0006898">
    <property type="term" value="P:receptor-mediated endocytosis"/>
    <property type="evidence" value="ECO:0007669"/>
    <property type="project" value="UniProtKB-ARBA"/>
</dbReference>
<keyword evidence="9" id="KW-0732">Signal</keyword>
<dbReference type="FunFam" id="2.120.10.30:FF:000019">
    <property type="entry name" value="Low-density lipoprotein receptor-related protein 1"/>
    <property type="match status" value="1"/>
</dbReference>
<dbReference type="InterPro" id="IPR051221">
    <property type="entry name" value="LDLR-related"/>
</dbReference>
<dbReference type="FunFam" id="4.10.400.10:FF:000009">
    <property type="entry name" value="Low-density lipoprotein receptor-related protein 1"/>
    <property type="match status" value="1"/>
</dbReference>
<dbReference type="FunFam" id="4.10.400.10:FF:000018">
    <property type="entry name" value="Low-density lipoprotein receptor-related protein 1"/>
    <property type="match status" value="1"/>
</dbReference>
<evidence type="ECO:0000259" key="23">
    <source>
        <dbReference type="PROSITE" id="PS50026"/>
    </source>
</evidence>
<feature type="region of interest" description="Disordered" evidence="22">
    <location>
        <begin position="4347"/>
        <end position="4369"/>
    </location>
</feature>
<keyword evidence="14 19" id="KW-1015">Disulfide bond</keyword>
<dbReference type="InterPro" id="IPR000152">
    <property type="entry name" value="EGF-type_Asp/Asn_hydroxyl_site"/>
</dbReference>
<feature type="repeat" description="LDL-receptor class B" evidence="21">
    <location>
        <begin position="2967"/>
        <end position="3011"/>
    </location>
</feature>
<dbReference type="CDD" id="cd00054">
    <property type="entry name" value="EGF_CA"/>
    <property type="match status" value="2"/>
</dbReference>
<feature type="disulfide bond" evidence="20">
    <location>
        <begin position="3397"/>
        <end position="3409"/>
    </location>
</feature>
<comment type="similarity">
    <text evidence="2">Belongs to the LDLR family.</text>
</comment>
<dbReference type="PANTHER" id="PTHR22722">
    <property type="entry name" value="LOW-DENSITY LIPOPROTEIN RECEPTOR-RELATED PROTEIN 2-RELATED"/>
    <property type="match status" value="1"/>
</dbReference>
<dbReference type="Ensembl" id="ENSCCRT00015124383.1">
    <property type="protein sequence ID" value="ENSCCRP00015120563.1"/>
    <property type="gene ID" value="ENSCCRG00015047414.1"/>
</dbReference>
<feature type="compositionally biased region" description="Polar residues" evidence="22">
    <location>
        <begin position="3786"/>
        <end position="3795"/>
    </location>
</feature>
<dbReference type="FunFam" id="2.120.10.30:FF:000014">
    <property type="entry name" value="Low-density lipoprotein receptor-related protein 1"/>
    <property type="match status" value="1"/>
</dbReference>
<feature type="disulfide bond" evidence="20">
    <location>
        <begin position="2532"/>
        <end position="2544"/>
    </location>
</feature>
<dbReference type="FunFam" id="4.10.400.10:FF:000031">
    <property type="entry name" value="Low-density lipoprotein receptor-related protein 1"/>
    <property type="match status" value="1"/>
</dbReference>
<keyword evidence="8" id="KW-0479">Metal-binding</keyword>
<dbReference type="InterPro" id="IPR023415">
    <property type="entry name" value="LDLR_class-A_CS"/>
</dbReference>
<feature type="repeat" description="LDL-receptor class B" evidence="21">
    <location>
        <begin position="1326"/>
        <end position="1368"/>
    </location>
</feature>
<dbReference type="FunFam" id="4.10.400.10:FF:000012">
    <property type="entry name" value="Low-density lipoprotein receptor-related protein 1"/>
    <property type="match status" value="1"/>
</dbReference>
<feature type="disulfide bond" evidence="20">
    <location>
        <begin position="3493"/>
        <end position="3508"/>
    </location>
</feature>
<feature type="compositionally biased region" description="Basic and acidic residues" evidence="22">
    <location>
        <begin position="4349"/>
        <end position="4361"/>
    </location>
</feature>
<feature type="disulfide bond" evidence="20">
    <location>
        <begin position="913"/>
        <end position="931"/>
    </location>
</feature>
<dbReference type="PROSITE" id="PS00022">
    <property type="entry name" value="EGF_1"/>
    <property type="match status" value="3"/>
</dbReference>
<feature type="disulfide bond" evidence="20">
    <location>
        <begin position="2791"/>
        <end position="2809"/>
    </location>
</feature>
<feature type="disulfide bond" evidence="20">
    <location>
        <begin position="3294"/>
        <end position="3309"/>
    </location>
</feature>
<dbReference type="FunFam" id="4.10.400.10:FF:000034">
    <property type="entry name" value="Low-density lipoprotein receptor-related protein 2"/>
    <property type="match status" value="2"/>
</dbReference>
<dbReference type="CDD" id="cd00112">
    <property type="entry name" value="LDLa"/>
    <property type="match status" value="29"/>
</dbReference>
<feature type="disulfide bond" evidence="20">
    <location>
        <begin position="3455"/>
        <end position="3470"/>
    </location>
</feature>
<feature type="disulfide bond" evidence="20">
    <location>
        <begin position="1095"/>
        <end position="1110"/>
    </location>
</feature>
<dbReference type="GO" id="GO:0005905">
    <property type="term" value="C:clathrin-coated pit"/>
    <property type="evidence" value="ECO:0007669"/>
    <property type="project" value="UniProtKB-KW"/>
</dbReference>
<keyword evidence="11" id="KW-0106">Calcium</keyword>
<feature type="repeat" description="LDL-receptor class B" evidence="21">
    <location>
        <begin position="3874"/>
        <end position="3917"/>
    </location>
</feature>
<feature type="domain" description="EGF-like" evidence="23">
    <location>
        <begin position="4125"/>
        <end position="4160"/>
    </location>
</feature>
<dbReference type="InterPro" id="IPR000742">
    <property type="entry name" value="EGF"/>
</dbReference>
<dbReference type="FunFam" id="4.10.400.10:FF:000011">
    <property type="entry name" value="Low-density lipoprotein receptor-related protein 1"/>
    <property type="match status" value="1"/>
</dbReference>
<feature type="disulfide bond" evidence="20">
    <location>
        <begin position="985"/>
        <end position="997"/>
    </location>
</feature>
<comment type="caution">
    <text evidence="19">Lacks conserved residue(s) required for the propagation of feature annotation.</text>
</comment>
<comment type="subcellular location">
    <subcellularLocation>
        <location evidence="1">Cell membrane</location>
        <topology evidence="1">Single-pass type I membrane protein</topology>
    </subcellularLocation>
    <subcellularLocation>
        <location evidence="18">Membrane</location>
        <location evidence="18">Coated pit</location>
    </subcellularLocation>
</comment>
<feature type="repeat" description="LDL-receptor class B" evidence="21">
    <location>
        <begin position="1369"/>
        <end position="1415"/>
    </location>
</feature>
<dbReference type="Proteomes" id="UP000694700">
    <property type="component" value="Unplaced"/>
</dbReference>
<dbReference type="GO" id="GO:0042562">
    <property type="term" value="F:hormone binding"/>
    <property type="evidence" value="ECO:0007669"/>
    <property type="project" value="TreeGrafter"/>
</dbReference>
<keyword evidence="15" id="KW-0675">Receptor</keyword>
<feature type="disulfide bond" evidence="20">
    <location>
        <begin position="3208"/>
        <end position="3226"/>
    </location>
</feature>
<evidence type="ECO:0000256" key="5">
    <source>
        <dbReference type="ARBA" id="ARBA00022553"/>
    </source>
</evidence>
<feature type="repeat" description="LDL-receptor class B" evidence="21">
    <location>
        <begin position="2355"/>
        <end position="2397"/>
    </location>
</feature>
<feature type="disulfide bond" evidence="20">
    <location>
        <begin position="2498"/>
        <end position="2516"/>
    </location>
</feature>
<feature type="disulfide bond" evidence="20">
    <location>
        <begin position="992"/>
        <end position="1010"/>
    </location>
</feature>
<feature type="disulfide bond" evidence="19">
    <location>
        <begin position="4114"/>
        <end position="4123"/>
    </location>
</feature>
<dbReference type="PROSITE" id="PS50068">
    <property type="entry name" value="LDLRA_2"/>
    <property type="match status" value="29"/>
</dbReference>
<dbReference type="FunFam" id="4.10.400.10:FF:000004">
    <property type="entry name" value="Low-density lipoprotein receptor-related protein 1"/>
    <property type="match status" value="1"/>
</dbReference>
<feature type="disulfide bond" evidence="20">
    <location>
        <begin position="2681"/>
        <end position="2696"/>
    </location>
</feature>
<feature type="disulfide bond" evidence="20">
    <location>
        <begin position="2700"/>
        <end position="2712"/>
    </location>
</feature>
<dbReference type="SUPFAM" id="SSF57196">
    <property type="entry name" value="EGF/Laminin"/>
    <property type="match status" value="5"/>
</dbReference>
<dbReference type="Gene3D" id="4.10.400.10">
    <property type="entry name" value="Low-density Lipoprotein Receptor"/>
    <property type="match status" value="30"/>
</dbReference>
<dbReference type="InterPro" id="IPR001881">
    <property type="entry name" value="EGF-like_Ca-bd_dom"/>
</dbReference>
<dbReference type="FunFam" id="4.10.400.10:FF:000013">
    <property type="entry name" value="Prolow-density lipoprotein receptor-related protein 1"/>
    <property type="match status" value="1"/>
</dbReference>
<feature type="disulfide bond" evidence="20">
    <location>
        <begin position="2551"/>
        <end position="2566"/>
    </location>
</feature>
<evidence type="ECO:0000256" key="1">
    <source>
        <dbReference type="ARBA" id="ARBA00004251"/>
    </source>
</evidence>
<feature type="repeat" description="LDL-receptor class B" evidence="21">
    <location>
        <begin position="3012"/>
        <end position="3054"/>
    </location>
</feature>
<evidence type="ECO:0000256" key="12">
    <source>
        <dbReference type="ARBA" id="ARBA00022989"/>
    </source>
</evidence>
<dbReference type="FunFam" id="2.120.10.30:FF:000020">
    <property type="entry name" value="Prolow-density lipoprotein receptor-related protein 1"/>
    <property type="match status" value="1"/>
</dbReference>
<feature type="repeat" description="LDL-receptor class B" evidence="21">
    <location>
        <begin position="313"/>
        <end position="356"/>
    </location>
</feature>
<feature type="repeat" description="LDL-receptor class B" evidence="21">
    <location>
        <begin position="357"/>
        <end position="400"/>
    </location>
</feature>
<feature type="disulfide bond" evidence="20">
    <location>
        <begin position="2784"/>
        <end position="2796"/>
    </location>
</feature>
<dbReference type="FunFam" id="4.10.400.10:FF:000008">
    <property type="entry name" value="Low density lipoprotein receptor-related protein 1"/>
    <property type="match status" value="1"/>
</dbReference>
<evidence type="ECO:0000256" key="11">
    <source>
        <dbReference type="ARBA" id="ARBA00022837"/>
    </source>
</evidence>
<evidence type="ECO:0000256" key="2">
    <source>
        <dbReference type="ARBA" id="ARBA00009939"/>
    </source>
</evidence>
<feature type="disulfide bond" evidence="20">
    <location>
        <begin position="2571"/>
        <end position="2583"/>
    </location>
</feature>
<feature type="region of interest" description="Disordered" evidence="22">
    <location>
        <begin position="3786"/>
        <end position="3810"/>
    </location>
</feature>
<dbReference type="PROSITE" id="PS51120">
    <property type="entry name" value="LDLRB"/>
    <property type="match status" value="21"/>
</dbReference>
<dbReference type="PRINTS" id="PR00261">
    <property type="entry name" value="LDLRECEPTOR"/>
</dbReference>
<feature type="disulfide bond" evidence="20">
    <location>
        <begin position="872"/>
        <end position="890"/>
    </location>
</feature>
<dbReference type="InterPro" id="IPR036055">
    <property type="entry name" value="LDL_receptor-like_sf"/>
</dbReference>
<feature type="repeat" description="LDL-receptor class B" evidence="21">
    <location>
        <begin position="2031"/>
        <end position="2074"/>
    </location>
</feature>
<feature type="disulfide bond" evidence="20">
    <location>
        <begin position="2707"/>
        <end position="2725"/>
    </location>
</feature>
<feature type="disulfide bond" evidence="20">
    <location>
        <begin position="1052"/>
        <end position="1067"/>
    </location>
</feature>
<dbReference type="InterPro" id="IPR049883">
    <property type="entry name" value="NOTCH1_EGF-like"/>
</dbReference>
<feature type="repeat" description="LDL-receptor class B" evidence="21">
    <location>
        <begin position="3831"/>
        <end position="3873"/>
    </location>
</feature>
<dbReference type="FunFam" id="4.10.400.10:FF:000007">
    <property type="entry name" value="Low density lipoprotein receptor-related protein 1"/>
    <property type="match status" value="1"/>
</dbReference>
<evidence type="ECO:0000256" key="6">
    <source>
        <dbReference type="ARBA" id="ARBA00022583"/>
    </source>
</evidence>
<dbReference type="SUPFAM" id="SSF57424">
    <property type="entry name" value="LDL receptor-like module"/>
    <property type="match status" value="29"/>
</dbReference>
<dbReference type="FunFam" id="4.10.400.10:FF:000005">
    <property type="entry name" value="low-density lipoprotein receptor-related protein 1B"/>
    <property type="match status" value="1"/>
</dbReference>
<dbReference type="SUPFAM" id="SSF57184">
    <property type="entry name" value="Growth factor receptor domain"/>
    <property type="match status" value="2"/>
</dbReference>
<feature type="disulfide bond" evidence="20">
    <location>
        <begin position="2639"/>
        <end position="2654"/>
    </location>
</feature>
<dbReference type="PROSITE" id="PS00010">
    <property type="entry name" value="ASX_HYDROXYL"/>
    <property type="match status" value="2"/>
</dbReference>
<feature type="domain" description="EGF-like" evidence="23">
    <location>
        <begin position="2880"/>
        <end position="2915"/>
    </location>
</feature>
<dbReference type="FunFam" id="4.10.400.10:FF:000143">
    <property type="entry name" value="low-density lipoprotein receptor-related protein 1-like"/>
    <property type="match status" value="1"/>
</dbReference>
<dbReference type="SMART" id="SM00192">
    <property type="entry name" value="LDLa"/>
    <property type="match status" value="30"/>
</dbReference>
<feature type="repeat" description="LDL-receptor class B" evidence="21">
    <location>
        <begin position="270"/>
        <end position="312"/>
    </location>
</feature>
<evidence type="ECO:0000256" key="22">
    <source>
        <dbReference type="SAM" id="MobiDB-lite"/>
    </source>
</evidence>
<keyword evidence="17" id="KW-0325">Glycoprotein</keyword>
<feature type="disulfide bond" evidence="20">
    <location>
        <begin position="3578"/>
        <end position="3593"/>
    </location>
</feature>
<feature type="repeat" description="LDL-receptor class B" evidence="21">
    <location>
        <begin position="3055"/>
        <end position="3098"/>
    </location>
</feature>
<feature type="disulfide bond" evidence="20">
    <location>
        <begin position="824"/>
        <end position="836"/>
    </location>
</feature>
<feature type="disulfide bond" evidence="20">
    <location>
        <begin position="3248"/>
        <end position="3266"/>
    </location>
</feature>
<feature type="disulfide bond" evidence="20">
    <location>
        <begin position="3260"/>
        <end position="3275"/>
    </location>
</feature>
<feature type="disulfide bond" evidence="19">
    <location>
        <begin position="4150"/>
        <end position="4159"/>
    </location>
</feature>
<evidence type="ECO:0000256" key="16">
    <source>
        <dbReference type="ARBA" id="ARBA00023176"/>
    </source>
</evidence>
<feature type="disulfide bond" evidence="20">
    <location>
        <begin position="3474"/>
        <end position="3486"/>
    </location>
</feature>
<feature type="disulfide bond" evidence="20">
    <location>
        <begin position="954"/>
        <end position="972"/>
    </location>
</feature>
<feature type="domain" description="EGF-like" evidence="23">
    <location>
        <begin position="4088"/>
        <end position="4124"/>
    </location>
</feature>
<dbReference type="FunFam" id="4.10.400.10:FF:000059">
    <property type="entry name" value="Prolow-density lipoprotein receptor-related protein 1"/>
    <property type="match status" value="1"/>
</dbReference>
<feature type="disulfide bond" evidence="20">
    <location>
        <begin position="966"/>
        <end position="981"/>
    </location>
</feature>
<evidence type="ECO:0000256" key="20">
    <source>
        <dbReference type="PROSITE-ProRule" id="PRU00124"/>
    </source>
</evidence>
<evidence type="ECO:0000313" key="24">
    <source>
        <dbReference type="Ensembl" id="ENSCCRP00015120563.1"/>
    </source>
</evidence>
<dbReference type="FunFam" id="4.10.400.10:FF:000002">
    <property type="entry name" value="Low-density lipoprotein receptor-related protein 1"/>
    <property type="match status" value="3"/>
</dbReference>
<dbReference type="Gene3D" id="2.10.25.10">
    <property type="entry name" value="Laminin"/>
    <property type="match status" value="12"/>
</dbReference>
<feature type="disulfide bond" evidence="20">
    <location>
        <begin position="1136"/>
        <end position="1151"/>
    </location>
</feature>
<evidence type="ECO:0000313" key="25">
    <source>
        <dbReference type="Proteomes" id="UP000694700"/>
    </source>
</evidence>
<dbReference type="PROSITE" id="PS50026">
    <property type="entry name" value="EGF_3"/>
    <property type="match status" value="4"/>
</dbReference>
<feature type="disulfide bond" evidence="20">
    <location>
        <begin position="3523"/>
        <end position="3541"/>
    </location>
</feature>
<dbReference type="FunFam" id="2.10.25.10:FF:000009">
    <property type="entry name" value="Low-density lipoprotein receptor isoform 1"/>
    <property type="match status" value="2"/>
</dbReference>
<feature type="disulfide bond" evidence="20">
    <location>
        <begin position="3443"/>
        <end position="3461"/>
    </location>
</feature>
<feature type="disulfide bond" evidence="20">
    <location>
        <begin position="3601"/>
        <end position="3613"/>
    </location>
</feature>
<dbReference type="SMART" id="SM00181">
    <property type="entry name" value="EGF"/>
    <property type="match status" value="24"/>
</dbReference>
<dbReference type="FunFam" id="2.120.10.30:FF:000018">
    <property type="entry name" value="Low-density lipoprotein receptor-related protein 1"/>
    <property type="match status" value="1"/>
</dbReference>
<dbReference type="PROSITE" id="PS01209">
    <property type="entry name" value="LDLRA_1"/>
    <property type="match status" value="14"/>
</dbReference>
<evidence type="ECO:0000256" key="18">
    <source>
        <dbReference type="ARBA" id="ARBA00037878"/>
    </source>
</evidence>
<dbReference type="FunFam" id="4.10.400.10:FF:000047">
    <property type="entry name" value="Prolow-density lipoprotein receptor-related protein 1"/>
    <property type="match status" value="1"/>
</dbReference>
<dbReference type="PROSITE" id="PS01187">
    <property type="entry name" value="EGF_CA"/>
    <property type="match status" value="2"/>
</dbReference>
<proteinExistence type="inferred from homology"/>
<feature type="disulfide bond" evidence="20">
    <location>
        <begin position="831"/>
        <end position="849"/>
    </location>
</feature>
<feature type="disulfide bond" evidence="20">
    <location>
        <begin position="865"/>
        <end position="877"/>
    </location>
</feature>
<dbReference type="GO" id="GO:0043235">
    <property type="term" value="C:receptor complex"/>
    <property type="evidence" value="ECO:0007669"/>
    <property type="project" value="TreeGrafter"/>
</dbReference>
<evidence type="ECO:0000256" key="19">
    <source>
        <dbReference type="PROSITE-ProRule" id="PRU00076"/>
    </source>
</evidence>
<dbReference type="InterPro" id="IPR026823">
    <property type="entry name" value="cEGF"/>
</dbReference>
<dbReference type="InterPro" id="IPR011042">
    <property type="entry name" value="6-blade_b-propeller_TolB-like"/>
</dbReference>
<feature type="disulfide bond" evidence="20">
    <location>
        <begin position="2669"/>
        <end position="2687"/>
    </location>
</feature>
<feature type="disulfide bond" evidence="20">
    <location>
        <begin position="3241"/>
        <end position="3253"/>
    </location>
</feature>